<dbReference type="Gene3D" id="1.10.1740.10">
    <property type="match status" value="1"/>
</dbReference>
<dbReference type="NCBIfam" id="TIGR02937">
    <property type="entry name" value="sigma70-ECF"/>
    <property type="match status" value="1"/>
</dbReference>
<dbReference type="Pfam" id="PF08281">
    <property type="entry name" value="Sigma70_r4_2"/>
    <property type="match status" value="1"/>
</dbReference>
<dbReference type="Proteomes" id="UP000580839">
    <property type="component" value="Unassembled WGS sequence"/>
</dbReference>
<evidence type="ECO:0000256" key="3">
    <source>
        <dbReference type="ARBA" id="ARBA00023082"/>
    </source>
</evidence>
<reference evidence="7 8" key="1">
    <citation type="submission" date="2020-04" db="EMBL/GenBank/DDBJ databases">
        <title>Metagenomic profiling of ammonia- and methane-oxidizing microorganisms in a Dutch drinking water treatment plant.</title>
        <authorList>
            <person name="Poghosyan L."/>
            <person name="Leucker S."/>
        </authorList>
    </citation>
    <scope>NUCLEOTIDE SEQUENCE [LARGE SCALE GENOMIC DNA]</scope>
    <source>
        <strain evidence="7">S-RSF-IL-03</strain>
    </source>
</reference>
<evidence type="ECO:0000256" key="1">
    <source>
        <dbReference type="ARBA" id="ARBA00010641"/>
    </source>
</evidence>
<dbReference type="GO" id="GO:0003677">
    <property type="term" value="F:DNA binding"/>
    <property type="evidence" value="ECO:0007669"/>
    <property type="project" value="InterPro"/>
</dbReference>
<evidence type="ECO:0000256" key="2">
    <source>
        <dbReference type="ARBA" id="ARBA00023015"/>
    </source>
</evidence>
<evidence type="ECO:0000256" key="4">
    <source>
        <dbReference type="ARBA" id="ARBA00023163"/>
    </source>
</evidence>
<organism evidence="7 8">
    <name type="scientific">Eiseniibacteriota bacterium</name>
    <dbReference type="NCBI Taxonomy" id="2212470"/>
    <lineage>
        <taxon>Bacteria</taxon>
        <taxon>Candidatus Eiseniibacteriota</taxon>
    </lineage>
</organism>
<keyword evidence="4" id="KW-0804">Transcription</keyword>
<dbReference type="GO" id="GO:0016987">
    <property type="term" value="F:sigma factor activity"/>
    <property type="evidence" value="ECO:0007669"/>
    <property type="project" value="UniProtKB-KW"/>
</dbReference>
<dbReference type="Pfam" id="PF04542">
    <property type="entry name" value="Sigma70_r2"/>
    <property type="match status" value="1"/>
</dbReference>
<dbReference type="Gene3D" id="1.10.10.10">
    <property type="entry name" value="Winged helix-like DNA-binding domain superfamily/Winged helix DNA-binding domain"/>
    <property type="match status" value="1"/>
</dbReference>
<dbReference type="SUPFAM" id="SSF88946">
    <property type="entry name" value="Sigma2 domain of RNA polymerase sigma factors"/>
    <property type="match status" value="1"/>
</dbReference>
<evidence type="ECO:0000313" key="7">
    <source>
        <dbReference type="EMBL" id="NOT35537.1"/>
    </source>
</evidence>
<dbReference type="InterPro" id="IPR013325">
    <property type="entry name" value="RNA_pol_sigma_r2"/>
</dbReference>
<evidence type="ECO:0000313" key="8">
    <source>
        <dbReference type="Proteomes" id="UP000580839"/>
    </source>
</evidence>
<proteinExistence type="inferred from homology"/>
<dbReference type="SUPFAM" id="SSF88659">
    <property type="entry name" value="Sigma3 and sigma4 domains of RNA polymerase sigma factors"/>
    <property type="match status" value="1"/>
</dbReference>
<protein>
    <submittedName>
        <fullName evidence="7">Sigma-70 family RNA polymerase sigma factor</fullName>
    </submittedName>
</protein>
<dbReference type="InterPro" id="IPR013324">
    <property type="entry name" value="RNA_pol_sigma_r3/r4-like"/>
</dbReference>
<dbReference type="InterPro" id="IPR036388">
    <property type="entry name" value="WH-like_DNA-bd_sf"/>
</dbReference>
<gene>
    <name evidence="7" type="ORF">HOP12_15435</name>
</gene>
<dbReference type="InterPro" id="IPR039425">
    <property type="entry name" value="RNA_pol_sigma-70-like"/>
</dbReference>
<comment type="similarity">
    <text evidence="1">Belongs to the sigma-70 factor family. ECF subfamily.</text>
</comment>
<dbReference type="InterPro" id="IPR013249">
    <property type="entry name" value="RNA_pol_sigma70_r4_t2"/>
</dbReference>
<dbReference type="PANTHER" id="PTHR43133:SF59">
    <property type="entry name" value="ECF RNA POLYMERASE SIGMA FACTOR SIGR"/>
    <property type="match status" value="1"/>
</dbReference>
<keyword evidence="2" id="KW-0805">Transcription regulation</keyword>
<feature type="domain" description="RNA polymerase sigma-70 region 2" evidence="5">
    <location>
        <begin position="16"/>
        <end position="83"/>
    </location>
</feature>
<dbReference type="EMBL" id="JABFRW010000201">
    <property type="protein sequence ID" value="NOT35537.1"/>
    <property type="molecule type" value="Genomic_DNA"/>
</dbReference>
<keyword evidence="3" id="KW-0731">Sigma factor</keyword>
<comment type="caution">
    <text evidence="7">The sequence shown here is derived from an EMBL/GenBank/DDBJ whole genome shotgun (WGS) entry which is preliminary data.</text>
</comment>
<evidence type="ECO:0000259" key="5">
    <source>
        <dbReference type="Pfam" id="PF04542"/>
    </source>
</evidence>
<dbReference type="PANTHER" id="PTHR43133">
    <property type="entry name" value="RNA POLYMERASE ECF-TYPE SIGMA FACTO"/>
    <property type="match status" value="1"/>
</dbReference>
<evidence type="ECO:0000259" key="6">
    <source>
        <dbReference type="Pfam" id="PF08281"/>
    </source>
</evidence>
<feature type="domain" description="RNA polymerase sigma factor 70 region 4 type 2" evidence="6">
    <location>
        <begin position="129"/>
        <end position="177"/>
    </location>
</feature>
<accession>A0A849SRC1</accession>
<dbReference type="GO" id="GO:0006352">
    <property type="term" value="P:DNA-templated transcription initiation"/>
    <property type="evidence" value="ECO:0007669"/>
    <property type="project" value="InterPro"/>
</dbReference>
<dbReference type="InterPro" id="IPR014284">
    <property type="entry name" value="RNA_pol_sigma-70_dom"/>
</dbReference>
<dbReference type="InterPro" id="IPR007627">
    <property type="entry name" value="RNA_pol_sigma70_r2"/>
</dbReference>
<sequence>MSATTPASAAPSFESLIEPLLDSAFGAAYHMSRNHADAQDIVQEAAYNACRSFHQFQPGTNFKAWFFRILTNCFLYRYRRKKRGPEIVDLEDASELYMFVSAAGSGQLGPDDDPAGLVLSKISTEHVNSAIESLPVEFRVVASLYFMQEFAYQEIAEILDCPVGTVRSRLHRARRMLQKSLWNLAQEHGVRTNEAEGNPE</sequence>
<name>A0A849SRC1_UNCEI</name>
<dbReference type="AlphaFoldDB" id="A0A849SRC1"/>
<dbReference type="CDD" id="cd06171">
    <property type="entry name" value="Sigma70_r4"/>
    <property type="match status" value="1"/>
</dbReference>